<sequence length="227" mass="23865">MRGRVLAVAEASAPGLVAGDDGRRYAYGLTDLCSAAPHAGEAVDFQVEPGSGDSARPIGTARDLYLIPGVVPAFPEAPTHPVALHGAARPDWTRFYLSPNGRVALGDYWLYGFLVLFAVNLLLGWIPVFGQIASLVAAWAGIALATKRCHDVNRSGWWSWLPIVPLVAGLAAVPLALSNAGDAAVAVVVVCSLLALIAGAWLFFAVLIRQGDPGDNRFGPPPPRIKP</sequence>
<keyword evidence="1" id="KW-0472">Membrane</keyword>
<proteinExistence type="predicted"/>
<keyword evidence="1" id="KW-1133">Transmembrane helix</keyword>
<evidence type="ECO:0000256" key="1">
    <source>
        <dbReference type="SAM" id="Phobius"/>
    </source>
</evidence>
<dbReference type="Proteomes" id="UP001055117">
    <property type="component" value="Unassembled WGS sequence"/>
</dbReference>
<dbReference type="PANTHER" id="PTHR34980">
    <property type="entry name" value="INNER MEMBRANE PROTEIN-RELATED-RELATED"/>
    <property type="match status" value="1"/>
</dbReference>
<name>A0ABQ4QKD0_9HYPH</name>
<organism evidence="2 3">
    <name type="scientific">Methylobacterium cerastii</name>
    <dbReference type="NCBI Taxonomy" id="932741"/>
    <lineage>
        <taxon>Bacteria</taxon>
        <taxon>Pseudomonadati</taxon>
        <taxon>Pseudomonadota</taxon>
        <taxon>Alphaproteobacteria</taxon>
        <taxon>Hyphomicrobiales</taxon>
        <taxon>Methylobacteriaceae</taxon>
        <taxon>Methylobacterium</taxon>
    </lineage>
</organism>
<keyword evidence="3" id="KW-1185">Reference proteome</keyword>
<evidence type="ECO:0000313" key="2">
    <source>
        <dbReference type="EMBL" id="GJD45265.1"/>
    </source>
</evidence>
<comment type="caution">
    <text evidence="2">The sequence shown here is derived from an EMBL/GenBank/DDBJ whole genome shotgun (WGS) entry which is preliminary data.</text>
</comment>
<reference evidence="2 3" key="1">
    <citation type="journal article" date="2021" name="Front. Microbiol.">
        <title>Comprehensive Comparative Genomics and Phenotyping of Methylobacterium Species.</title>
        <authorList>
            <person name="Alessa O."/>
            <person name="Ogura Y."/>
            <person name="Fujitani Y."/>
            <person name="Takami H."/>
            <person name="Hayashi T."/>
            <person name="Sahin N."/>
            <person name="Tani A."/>
        </authorList>
    </citation>
    <scope>NUCLEOTIDE SEQUENCE [LARGE SCALE GENOMIC DNA]</scope>
    <source>
        <strain evidence="2 3">DSM 23679</strain>
    </source>
</reference>
<dbReference type="EMBL" id="BPQG01000048">
    <property type="protein sequence ID" value="GJD45265.1"/>
    <property type="molecule type" value="Genomic_DNA"/>
</dbReference>
<dbReference type="Pfam" id="PF05656">
    <property type="entry name" value="DUF805"/>
    <property type="match status" value="1"/>
</dbReference>
<gene>
    <name evidence="2" type="ORF">AFCDBAGC_3136</name>
</gene>
<protein>
    <recommendedName>
        <fullName evidence="4">DUF805 domain-containing protein</fullName>
    </recommendedName>
</protein>
<dbReference type="InterPro" id="IPR008523">
    <property type="entry name" value="DUF805"/>
</dbReference>
<dbReference type="RefSeq" id="WP_147832245.1">
    <property type="nucleotide sequence ID" value="NZ_BPQG01000048.1"/>
</dbReference>
<feature type="transmembrane region" description="Helical" evidence="1">
    <location>
        <begin position="128"/>
        <end position="145"/>
    </location>
</feature>
<evidence type="ECO:0000313" key="3">
    <source>
        <dbReference type="Proteomes" id="UP001055117"/>
    </source>
</evidence>
<keyword evidence="1" id="KW-0812">Transmembrane</keyword>
<accession>A0ABQ4QKD0</accession>
<feature type="transmembrane region" description="Helical" evidence="1">
    <location>
        <begin position="183"/>
        <end position="208"/>
    </location>
</feature>
<evidence type="ECO:0008006" key="4">
    <source>
        <dbReference type="Google" id="ProtNLM"/>
    </source>
</evidence>
<feature type="transmembrane region" description="Helical" evidence="1">
    <location>
        <begin position="157"/>
        <end position="177"/>
    </location>
</feature>